<comment type="similarity">
    <text evidence="2 10">Belongs to the Mediator complex subunit 14 family.</text>
</comment>
<feature type="region of interest" description="Disordered" evidence="11">
    <location>
        <begin position="1032"/>
        <end position="1134"/>
    </location>
</feature>
<evidence type="ECO:0000313" key="14">
    <source>
        <dbReference type="Proteomes" id="UP001316803"/>
    </source>
</evidence>
<keyword evidence="6 10" id="KW-0804">Transcription</keyword>
<dbReference type="GO" id="GO:0016592">
    <property type="term" value="C:mediator complex"/>
    <property type="evidence" value="ECO:0007669"/>
    <property type="project" value="UniProtKB-UniRule"/>
</dbReference>
<gene>
    <name evidence="13" type="primary">RGR1</name>
    <name evidence="13" type="ORF">OHC33_009059</name>
</gene>
<organism evidence="13 14">
    <name type="scientific">Knufia fluminis</name>
    <dbReference type="NCBI Taxonomy" id="191047"/>
    <lineage>
        <taxon>Eukaryota</taxon>
        <taxon>Fungi</taxon>
        <taxon>Dikarya</taxon>
        <taxon>Ascomycota</taxon>
        <taxon>Pezizomycotina</taxon>
        <taxon>Eurotiomycetes</taxon>
        <taxon>Chaetothyriomycetidae</taxon>
        <taxon>Chaetothyriales</taxon>
        <taxon>Trichomeriaceae</taxon>
        <taxon>Knufia</taxon>
    </lineage>
</organism>
<dbReference type="GO" id="GO:0070847">
    <property type="term" value="C:core mediator complex"/>
    <property type="evidence" value="ECO:0007669"/>
    <property type="project" value="TreeGrafter"/>
</dbReference>
<dbReference type="PANTHER" id="PTHR12809:SF2">
    <property type="entry name" value="MEDIATOR OF RNA POLYMERASE II TRANSCRIPTION SUBUNIT 14"/>
    <property type="match status" value="1"/>
</dbReference>
<evidence type="ECO:0000256" key="9">
    <source>
        <dbReference type="ARBA" id="ARBA00032007"/>
    </source>
</evidence>
<evidence type="ECO:0000256" key="2">
    <source>
        <dbReference type="ARBA" id="ARBA00007813"/>
    </source>
</evidence>
<dbReference type="InterPro" id="IPR013947">
    <property type="entry name" value="Mediator_Med14"/>
</dbReference>
<comment type="caution">
    <text evidence="13">The sequence shown here is derived from an EMBL/GenBank/DDBJ whole genome shotgun (WGS) entry which is preliminary data.</text>
</comment>
<evidence type="ECO:0000256" key="4">
    <source>
        <dbReference type="ARBA" id="ARBA00023015"/>
    </source>
</evidence>
<dbReference type="GO" id="GO:0006357">
    <property type="term" value="P:regulation of transcription by RNA polymerase II"/>
    <property type="evidence" value="ECO:0007669"/>
    <property type="project" value="InterPro"/>
</dbReference>
<keyword evidence="5 10" id="KW-0010">Activator</keyword>
<evidence type="ECO:0000256" key="1">
    <source>
        <dbReference type="ARBA" id="ARBA00004123"/>
    </source>
</evidence>
<dbReference type="EMBL" id="JAKLMC020000031">
    <property type="protein sequence ID" value="KAK5949874.1"/>
    <property type="molecule type" value="Genomic_DNA"/>
</dbReference>
<feature type="compositionally biased region" description="Low complexity" evidence="11">
    <location>
        <begin position="1107"/>
        <end position="1118"/>
    </location>
</feature>
<evidence type="ECO:0000256" key="8">
    <source>
        <dbReference type="ARBA" id="ARBA00025687"/>
    </source>
</evidence>
<feature type="domain" description="Mediator complex subunit MED14 N-terminal" evidence="12">
    <location>
        <begin position="94"/>
        <end position="295"/>
    </location>
</feature>
<proteinExistence type="inferred from homology"/>
<dbReference type="Pfam" id="PF08638">
    <property type="entry name" value="Med14"/>
    <property type="match status" value="1"/>
</dbReference>
<evidence type="ECO:0000259" key="12">
    <source>
        <dbReference type="Pfam" id="PF08638"/>
    </source>
</evidence>
<feature type="region of interest" description="Disordered" evidence="11">
    <location>
        <begin position="1"/>
        <end position="46"/>
    </location>
</feature>
<dbReference type="Proteomes" id="UP001316803">
    <property type="component" value="Unassembled WGS sequence"/>
</dbReference>
<evidence type="ECO:0000256" key="7">
    <source>
        <dbReference type="ARBA" id="ARBA00023242"/>
    </source>
</evidence>
<comment type="subcellular location">
    <subcellularLocation>
        <location evidence="1 10">Nucleus</location>
    </subcellularLocation>
</comment>
<protein>
    <recommendedName>
        <fullName evidence="3 10">Mediator of RNA polymerase II transcription subunit 14</fullName>
    </recommendedName>
    <alternativeName>
        <fullName evidence="9 10">Mediator complex subunit 14</fullName>
    </alternativeName>
</protein>
<dbReference type="GO" id="GO:0003712">
    <property type="term" value="F:transcription coregulator activity"/>
    <property type="evidence" value="ECO:0007669"/>
    <property type="project" value="UniProtKB-UniRule"/>
</dbReference>
<reference evidence="13 14" key="1">
    <citation type="submission" date="2022-12" db="EMBL/GenBank/DDBJ databases">
        <title>Genomic features and morphological characterization of a novel Knufia sp. strain isolated from spacecraft assembly facility.</title>
        <authorList>
            <person name="Teixeira M."/>
            <person name="Chander A.M."/>
            <person name="Stajich J.E."/>
            <person name="Venkateswaran K."/>
        </authorList>
    </citation>
    <scope>NUCLEOTIDE SEQUENCE [LARGE SCALE GENOMIC DNA]</scope>
    <source>
        <strain evidence="13 14">FJI-L2-BK-P2</strain>
    </source>
</reference>
<evidence type="ECO:0000256" key="5">
    <source>
        <dbReference type="ARBA" id="ARBA00023159"/>
    </source>
</evidence>
<dbReference type="Pfam" id="PF26204">
    <property type="entry name" value="Med14_fung"/>
    <property type="match status" value="1"/>
</dbReference>
<evidence type="ECO:0000256" key="11">
    <source>
        <dbReference type="SAM" id="MobiDB-lite"/>
    </source>
</evidence>
<dbReference type="PANTHER" id="PTHR12809">
    <property type="entry name" value="MEDIATOR COMPLEX SUBUNIT"/>
    <property type="match status" value="1"/>
</dbReference>
<evidence type="ECO:0000256" key="10">
    <source>
        <dbReference type="RuleBase" id="RU365082"/>
    </source>
</evidence>
<evidence type="ECO:0000313" key="13">
    <source>
        <dbReference type="EMBL" id="KAK5949874.1"/>
    </source>
</evidence>
<feature type="region of interest" description="Disordered" evidence="11">
    <location>
        <begin position="53"/>
        <end position="72"/>
    </location>
</feature>
<keyword evidence="7 10" id="KW-0539">Nucleus</keyword>
<keyword evidence="14" id="KW-1185">Reference proteome</keyword>
<dbReference type="InterPro" id="IPR055122">
    <property type="entry name" value="Med14_N"/>
</dbReference>
<evidence type="ECO:0000256" key="6">
    <source>
        <dbReference type="ARBA" id="ARBA00023163"/>
    </source>
</evidence>
<evidence type="ECO:0000256" key="3">
    <source>
        <dbReference type="ARBA" id="ARBA00019619"/>
    </source>
</evidence>
<accession>A0AAN8E9L1</accession>
<keyword evidence="4 10" id="KW-0805">Transcription regulation</keyword>
<dbReference type="AlphaFoldDB" id="A0AAN8E9L1"/>
<feature type="compositionally biased region" description="Polar residues" evidence="11">
    <location>
        <begin position="1"/>
        <end position="31"/>
    </location>
</feature>
<comment type="subunit">
    <text evidence="10">Component of the Mediator complex.</text>
</comment>
<feature type="compositionally biased region" description="Low complexity" evidence="11">
    <location>
        <begin position="1066"/>
        <end position="1083"/>
    </location>
</feature>
<comment type="function">
    <text evidence="8 10">Component of the Mediator complex, a coactivator involved in the regulated transcription of nearly all RNA polymerase II-dependent genes. Mediator functions as a bridge to convey information from gene-specific regulatory proteins to the basal RNA polymerase II transcription machinery. Mediator is recruited to promoters by direct interactions with regulatory proteins and serves as a scaffold for the assembly of a functional preinitiation complex with RNA polymerase II and the general transcription factors.</text>
</comment>
<sequence>MSSGNGEMNGHHSTNGISQSRSPQPQANGNGAVTEGFSASPHGAKALENKTATTNGITQPTLNVSSAPQTPSIKMDELPEEILEMLRRIPEDAYVPTSRLVERAAQECWSDLVALLDVLAKIQNGEDMRNPEKRVKEEKDKKQKLWDFAEKHKQVLIKLLVILQWSPQSGENRVTIALNFYLHELRRSFISANDQLFEWINYIVTRHDAAPDLDTAMTILAAGRIENLPDLGYAQQRELDDRQILSTIRRLNSILQVRMMAEESIPPPLSEWHIHDGRVTFKVPNEFDLAVSVMDEDHNSKYLMVNVKFNFKPAPSVSQDLLDEITNIVNAELATKGLVGAYNFLHELALSQKLKELHIQALNLTQGLWAGHLRIEMIKRTLVVQYWTRRSSSKSWIELTLNSGRSSLNHFPTPFIGLRWMRHGKLVTNHDIELDLLHLSFENVLNQVIAQHTNFVFDGMYEKLGTSKLFADNELQMDQSLSSTDAFDCSLSIELSRISSIQVTCDPVGGNIVLSPASDRANRFQQELARSKNIVEDFVKRFPALRCGLNQTVLTRAIQNTPLQVLAGRKPSSNEVRELFGPSALRAVFLRQPEWSEDWLLAASFGADGDFWWLVHDPSNGKRSVQKLLQGPIHVQQKLSFQYFDSLADSAAATIGLQTSQQGCEQIGLRSNLPTSTERHPIMKVQLSSDELLESIGRDIVVSPLNSKRVSSGFTLVVLASLKAPADTLSALADAGLDSSMEIQTKKRTLMLRLKCAVGENKMPTAMARLHYIDDLISCIKLVHKKGELKMERLTLKDIVISYYTGQATNLSLALLFEAPKGASRIKLLPEEKNPHCLVSQHIDPTFGAGHAPLSKRLRKLLVELHLTLPLLNALQYLQGKLNPQDVPEMASLDLKESHKWLRMHVIARDMVRFAVHFSAVNASFRKDIQRDETPLNMLVRLEILPELSGSGRKLAWIVRPAIEEFKSYHRQSYTSLDLKQRMKDRIFSATDDQGWIGMDTSASCVTTSPYRLIIAVHDTILEWLKDNIAKVADTPNQPGPDPGPNRDNNAGPTAPGNQPQPRPPIQRQSSSSQQGRPRSMQQNSSGTTRVMTAPPQEVKPPPPNTQRRSNQSGQSRNSNHRHIPNPNDVINLD</sequence>
<name>A0AAN8E9L1_9EURO</name>